<gene>
    <name evidence="2" type="ORF">MONAX_5E019951</name>
</gene>
<proteinExistence type="predicted"/>
<dbReference type="EMBL" id="CABDUW010000129">
    <property type="protein sequence ID" value="VTJ59773.1"/>
    <property type="molecule type" value="Genomic_DNA"/>
</dbReference>
<evidence type="ECO:0000313" key="2">
    <source>
        <dbReference type="EMBL" id="VTJ59773.1"/>
    </source>
</evidence>
<name>A0A5E4AQL0_MARMO</name>
<feature type="region of interest" description="Disordered" evidence="1">
    <location>
        <begin position="1"/>
        <end position="69"/>
    </location>
</feature>
<evidence type="ECO:0000256" key="1">
    <source>
        <dbReference type="SAM" id="MobiDB-lite"/>
    </source>
</evidence>
<sequence>MSSERLYRNTDGGLREEDLFTEGPLTDGSLPYAVPFPTSKDPDETGSGSPERVKVEEVVEERPSPDRTRVETTWIRPSLLTVRTDILEGLTLCLYGGIQDLTLQVYSPLTPGLFP</sequence>
<dbReference type="Proteomes" id="UP000335636">
    <property type="component" value="Unassembled WGS sequence"/>
</dbReference>
<keyword evidence="3" id="KW-1185">Reference proteome</keyword>
<accession>A0A5E4AQL0</accession>
<organism evidence="2 3">
    <name type="scientific">Marmota monax</name>
    <name type="common">Woodchuck</name>
    <dbReference type="NCBI Taxonomy" id="9995"/>
    <lineage>
        <taxon>Eukaryota</taxon>
        <taxon>Metazoa</taxon>
        <taxon>Chordata</taxon>
        <taxon>Craniata</taxon>
        <taxon>Vertebrata</taxon>
        <taxon>Euteleostomi</taxon>
        <taxon>Mammalia</taxon>
        <taxon>Eutheria</taxon>
        <taxon>Euarchontoglires</taxon>
        <taxon>Glires</taxon>
        <taxon>Rodentia</taxon>
        <taxon>Sciuromorpha</taxon>
        <taxon>Sciuridae</taxon>
        <taxon>Xerinae</taxon>
        <taxon>Marmotini</taxon>
        <taxon>Marmota</taxon>
    </lineage>
</organism>
<evidence type="ECO:0000313" key="3">
    <source>
        <dbReference type="Proteomes" id="UP000335636"/>
    </source>
</evidence>
<reference evidence="2" key="1">
    <citation type="submission" date="2019-04" db="EMBL/GenBank/DDBJ databases">
        <authorList>
            <person name="Alioto T."/>
            <person name="Alioto T."/>
        </authorList>
    </citation>
    <scope>NUCLEOTIDE SEQUENCE [LARGE SCALE GENOMIC DNA]</scope>
</reference>
<feature type="compositionally biased region" description="Basic and acidic residues" evidence="1">
    <location>
        <begin position="51"/>
        <end position="69"/>
    </location>
</feature>
<dbReference type="AlphaFoldDB" id="A0A5E4AQL0"/>
<feature type="compositionally biased region" description="Basic and acidic residues" evidence="1">
    <location>
        <begin position="1"/>
        <end position="18"/>
    </location>
</feature>
<protein>
    <submittedName>
        <fullName evidence="2">Uncharacterized protein</fullName>
    </submittedName>
</protein>
<comment type="caution">
    <text evidence="2">The sequence shown here is derived from an EMBL/GenBank/DDBJ whole genome shotgun (WGS) entry which is preliminary data.</text>
</comment>